<sequence>MIKNSVNSLIKKYKTSDPLESCEALNIHIIKSYLGQEIKGLFQRTPNGFNIIHLNTNLSYEESKYILAHELGHAILHTNLSITLFIENKHLIKNKFEREADKFAAELLIPDKLIQNAEYSELNLEQICKSLCIPLKLMKLKYNID</sequence>
<dbReference type="OrthoDB" id="9816277at2"/>
<accession>A0A1V4STS7</accession>
<dbReference type="Pfam" id="PF06114">
    <property type="entry name" value="Peptidase_M78"/>
    <property type="match status" value="1"/>
</dbReference>
<dbReference type="EMBL" id="LTAY01000048">
    <property type="protein sequence ID" value="OPX47296.1"/>
    <property type="molecule type" value="Genomic_DNA"/>
</dbReference>
<protein>
    <submittedName>
        <fullName evidence="2">Metallopeptidase ImmA</fullName>
        <ecNumber evidence="2">3.4.-.-</ecNumber>
    </submittedName>
</protein>
<dbReference type="GO" id="GO:0016787">
    <property type="term" value="F:hydrolase activity"/>
    <property type="evidence" value="ECO:0007669"/>
    <property type="project" value="UniProtKB-KW"/>
</dbReference>
<dbReference type="Gene3D" id="1.10.10.2910">
    <property type="match status" value="1"/>
</dbReference>
<feature type="domain" description="IrrE N-terminal-like" evidence="1">
    <location>
        <begin position="22"/>
        <end position="121"/>
    </location>
</feature>
<evidence type="ECO:0000313" key="2">
    <source>
        <dbReference type="EMBL" id="OPX47296.1"/>
    </source>
</evidence>
<keyword evidence="2" id="KW-0378">Hydrolase</keyword>
<dbReference type="PANTHER" id="PTHR43236">
    <property type="entry name" value="ANTITOXIN HIGA1"/>
    <property type="match status" value="1"/>
</dbReference>
<comment type="caution">
    <text evidence="2">The sequence shown here is derived from an EMBL/GenBank/DDBJ whole genome shotgun (WGS) entry which is preliminary data.</text>
</comment>
<evidence type="ECO:0000313" key="3">
    <source>
        <dbReference type="Proteomes" id="UP000191448"/>
    </source>
</evidence>
<proteinExistence type="predicted"/>
<organism evidence="2 3">
    <name type="scientific">Clostridium thermobutyricum DSM 4928</name>
    <dbReference type="NCBI Taxonomy" id="1121339"/>
    <lineage>
        <taxon>Bacteria</taxon>
        <taxon>Bacillati</taxon>
        <taxon>Bacillota</taxon>
        <taxon>Clostridia</taxon>
        <taxon>Eubacteriales</taxon>
        <taxon>Clostridiaceae</taxon>
        <taxon>Clostridium</taxon>
    </lineage>
</organism>
<dbReference type="PANTHER" id="PTHR43236:SF1">
    <property type="entry name" value="BLL7220 PROTEIN"/>
    <property type="match status" value="1"/>
</dbReference>
<dbReference type="AlphaFoldDB" id="A0A1V4STS7"/>
<dbReference type="InterPro" id="IPR052345">
    <property type="entry name" value="Rad_response_metalloprotease"/>
</dbReference>
<dbReference type="EC" id="3.4.-.-" evidence="2"/>
<name>A0A1V4STS7_9CLOT</name>
<evidence type="ECO:0000259" key="1">
    <source>
        <dbReference type="Pfam" id="PF06114"/>
    </source>
</evidence>
<gene>
    <name evidence="2" type="primary">immA</name>
    <name evidence="2" type="ORF">CLTHE_18590</name>
</gene>
<dbReference type="Proteomes" id="UP000191448">
    <property type="component" value="Unassembled WGS sequence"/>
</dbReference>
<reference evidence="2 3" key="1">
    <citation type="submission" date="2016-02" db="EMBL/GenBank/DDBJ databases">
        <title>Genome sequence of Clostridium thermobutyricum DSM 4928.</title>
        <authorList>
            <person name="Poehlein A."/>
            <person name="Daniel R."/>
        </authorList>
    </citation>
    <scope>NUCLEOTIDE SEQUENCE [LARGE SCALE GENOMIC DNA]</scope>
    <source>
        <strain evidence="2 3">DSM 4928</strain>
    </source>
</reference>
<dbReference type="InterPro" id="IPR010359">
    <property type="entry name" value="IrrE_HExxH"/>
</dbReference>
<dbReference type="RefSeq" id="WP_080023069.1">
    <property type="nucleotide sequence ID" value="NZ_LTAY01000048.1"/>
</dbReference>